<reference evidence="2 3" key="1">
    <citation type="journal article" date="2004" name="Genome Res.">
        <title>The complete genome and proteome of Mycoplasma mobile.</title>
        <authorList>
            <person name="Jaffe J.D."/>
            <person name="Stange-Thomann N."/>
            <person name="Smith C."/>
            <person name="DeCaprio D."/>
            <person name="Fisher S."/>
            <person name="Butler J."/>
            <person name="Calvo S."/>
            <person name="Elkins T."/>
            <person name="FitzGerald M.G."/>
            <person name="Hafez N."/>
            <person name="Kodira C.D."/>
            <person name="Major J."/>
            <person name="Wang S."/>
            <person name="Wilkinson J."/>
            <person name="Nicol R."/>
            <person name="Nusbaum C."/>
            <person name="Birren B."/>
            <person name="Berg H.C."/>
            <person name="Church G.M."/>
        </authorList>
    </citation>
    <scope>NUCLEOTIDE SEQUENCE [LARGE SCALE GENOMIC DNA]</scope>
    <source>
        <strain evidence="3">ATCC 43663 / 163K / NCTC 11711</strain>
    </source>
</reference>
<dbReference type="InterPro" id="IPR007326">
    <property type="entry name" value="Lipoprotein-assoc_dom"/>
</dbReference>
<protein>
    <submittedName>
        <fullName evidence="2">Expressed protein</fullName>
    </submittedName>
</protein>
<dbReference type="KEGG" id="mmo:MMOB3160"/>
<organism evidence="2 3">
    <name type="scientific">Mycoplasma mobile (strain ATCC 43663 / 163K / NCTC 11711)</name>
    <name type="common">Mesomycoplasma mobile</name>
    <dbReference type="NCBI Taxonomy" id="267748"/>
    <lineage>
        <taxon>Bacteria</taxon>
        <taxon>Bacillati</taxon>
        <taxon>Mycoplasmatota</taxon>
        <taxon>Mycoplasmoidales</taxon>
        <taxon>Metamycoplasmataceae</taxon>
        <taxon>Mesomycoplasma</taxon>
    </lineage>
</organism>
<keyword evidence="3" id="KW-1185">Reference proteome</keyword>
<feature type="domain" description="Lipoprotein-associated type-17" evidence="1">
    <location>
        <begin position="137"/>
        <end position="234"/>
    </location>
</feature>
<evidence type="ECO:0000313" key="3">
    <source>
        <dbReference type="Proteomes" id="UP000009072"/>
    </source>
</evidence>
<dbReference type="OrthoDB" id="34589at2"/>
<dbReference type="RefSeq" id="WP_011264836.1">
    <property type="nucleotide sequence ID" value="NC_006908.1"/>
</dbReference>
<accession>Q6KHX4</accession>
<proteinExistence type="predicted"/>
<dbReference type="STRING" id="267748.MMOB3160"/>
<dbReference type="Pfam" id="PF04200">
    <property type="entry name" value="Lipoprotein_17"/>
    <property type="match status" value="2"/>
</dbReference>
<sequence>MNPKTKKKVLIGSLVTSIVIIPVAITSTTLSILEKDKNESEAFLRKNLELVNRIDFNNLGFDKNLLPENIFPTNLASHFLNHLPEKNLIEYDFIILNNLNINSIEFQIKGFYKNIEFKTQEFNLELNSISTIIENYLNKLKNFNLNENSLEIEKRKKINPLKINSSNINKFIDEEKILSLPKMQKDFTYSFEYIENSSDFIEGTLKIRAWILYKNEKFSISNNPMELSLKNFLTTKKYFENTKQTLLNKSEKLELQVSGLLSETLPSIIEKNSDITTLIKNFLNLNEQDVSYIFTNFIPNDKEGTLKINVNLSYLNQFENFEICISNFRNNISINELNQLISEIIITPNENLIVKDFSEFNNGHFDEQFLKQKGISLSLQHPISIKSITNLEFKNSNENQGSTTVILTFKNTLLSNHTFIHKINLSGFQKSDELTRLEKLVLKNESIFVLKKNDILIENELVNQEHLKINYGIRLENIDENLFSLIDFIEIKNTNITEGSAEIEITLKNNLGSFTRRYFEFKKGTKFDLLQYTTFEILPNSFAPLKQTIFKPSIEKIKHLNINFNFIEKLSFEDLEKIEISNNENGSISVEILIFNDKSKTFIISGFASQTLKDIFENLILKIDKSKEAIDILIIPENGSDFINSKQLQEIGISLNTIDDESILKKIGISSIKFENSNKRLGFVGKIEIRSKILNLTKTFNNVNGFFINPLFVGIDRLKIRSINESTLDKLELIIPKNNTFHITKEQLSNAGIEIDFNEIVSLEDVLFIRFFHSQTINKLDVNRIFINVQIQLKNSDVNKTFNDLLFKTNLENSLNRLNINVLPQTISKNTYLIASDNFEENKNWLNNQIGLEISTLDNLDNILNWSSILSIELKQDLFQEQFASLEIKLKNGLSRTIFLSGFATTLNEINKMEIRALSTVFPKDTYIFILENQNSITEIQLANAGLEINFMNDSILSLKDIEVIKIDSSSIFGSASVLIYFKNGLSKKLNVIGFKRDEFAINLQSLRLTTINSNIPLVKQEIIIQSTKEKLITFDDLSFQNLRISNPILLKDISEIKINPNNFDLGIASVLIIFKNGIEKNLSVSGFKTHDLIKALDDIEISGNNLKIAKNIIIVPNTTIGNTNITIEQLNSIGLNLKFNDFLNLSHFSKIEIMNTIFGNPTINISLKDLNYTKTFNNVLGFRKNSILGSWNASSILGNNTKILTSSKTIWILNGNQNITQTQLDELGIMLNLAIGASINDIESISISPINNSSNAFISIRLKIDNIIIRFNDVSGFLKIESNKLVNLRNSFVATINKSFYPNEIITILKNDQGFISQDDLDKNNLRIAFANNISLNDIDQIQIIPNFSDHSVSIKISLKNDLGFHTFTNITDYLENEKIASFNKSFVALINSDSFGKNFNLSIDNGFVFSEISLRENNLKLFLFDENFTYEHIKTINVTKISNSIHIVITLDNGFVKIF</sequence>
<evidence type="ECO:0000313" key="2">
    <source>
        <dbReference type="EMBL" id="AAT27802.1"/>
    </source>
</evidence>
<dbReference type="HOGENOM" id="CLU_250733_0_0_14"/>
<evidence type="ECO:0000259" key="1">
    <source>
        <dbReference type="Pfam" id="PF04200"/>
    </source>
</evidence>
<dbReference type="Proteomes" id="UP000009072">
    <property type="component" value="Chromosome"/>
</dbReference>
<gene>
    <name evidence="2" type="ordered locus">MMOB3160</name>
</gene>
<dbReference type="EMBL" id="AE017308">
    <property type="protein sequence ID" value="AAT27802.1"/>
    <property type="molecule type" value="Genomic_DNA"/>
</dbReference>
<name>Q6KHX4_MYCM1</name>
<feature type="domain" description="Lipoprotein-associated type-17" evidence="1">
    <location>
        <begin position="251"/>
        <end position="329"/>
    </location>
</feature>